<gene>
    <name evidence="3 4" type="primary">LOC111434307</name>
</gene>
<dbReference type="RefSeq" id="XP_022927502.1">
    <property type="nucleotide sequence ID" value="XM_023071734.1"/>
</dbReference>
<reference evidence="3 4" key="1">
    <citation type="submission" date="2025-04" db="UniProtKB">
        <authorList>
            <consortium name="RefSeq"/>
        </authorList>
    </citation>
    <scope>IDENTIFICATION</scope>
    <source>
        <tissue evidence="3 4">Young leaves</tissue>
    </source>
</reference>
<dbReference type="Proteomes" id="UP000504609">
    <property type="component" value="Unplaced"/>
</dbReference>
<proteinExistence type="predicted"/>
<dbReference type="PANTHER" id="PTHR14942:SF9">
    <property type="entry name" value="OS02G0188500 PROTEIN"/>
    <property type="match status" value="1"/>
</dbReference>
<dbReference type="InterPro" id="IPR039690">
    <property type="entry name" value="SNRNP25"/>
</dbReference>
<sequence>MPRIEPNIPDSCCISPRFRSNSFRRSLRYQRLPSRLLHLSVLKLDGSSFEVQVARKASVAKLREAVESVFCGMSMNREDVKISWPHVWSHFCLCYKHYKLIDEKSRIKRFGIRDGDLLHFVNRVA</sequence>
<organism evidence="2 3">
    <name type="scientific">Cucurbita moschata</name>
    <name type="common">Winter crookneck squash</name>
    <name type="synonym">Cucurbita pepo var. moschata</name>
    <dbReference type="NCBI Taxonomy" id="3662"/>
    <lineage>
        <taxon>Eukaryota</taxon>
        <taxon>Viridiplantae</taxon>
        <taxon>Streptophyta</taxon>
        <taxon>Embryophyta</taxon>
        <taxon>Tracheophyta</taxon>
        <taxon>Spermatophyta</taxon>
        <taxon>Magnoliopsida</taxon>
        <taxon>eudicotyledons</taxon>
        <taxon>Gunneridae</taxon>
        <taxon>Pentapetalae</taxon>
        <taxon>rosids</taxon>
        <taxon>fabids</taxon>
        <taxon>Cucurbitales</taxon>
        <taxon>Cucurbitaceae</taxon>
        <taxon>Cucurbiteae</taxon>
        <taxon>Cucurbita</taxon>
    </lineage>
</organism>
<dbReference type="InterPro" id="IPR029071">
    <property type="entry name" value="Ubiquitin-like_domsf"/>
</dbReference>
<keyword evidence="2" id="KW-1185">Reference proteome</keyword>
<feature type="domain" description="SNRNP25 ubiquitin-like" evidence="1">
    <location>
        <begin position="37"/>
        <end position="124"/>
    </location>
</feature>
<dbReference type="AlphaFoldDB" id="A0A6J1EHC7"/>
<dbReference type="CDD" id="cd17058">
    <property type="entry name" value="Ubl_SNRNP25"/>
    <property type="match status" value="1"/>
</dbReference>
<evidence type="ECO:0000313" key="2">
    <source>
        <dbReference type="Proteomes" id="UP000504609"/>
    </source>
</evidence>
<dbReference type="SUPFAM" id="SSF54236">
    <property type="entry name" value="Ubiquitin-like"/>
    <property type="match status" value="1"/>
</dbReference>
<evidence type="ECO:0000259" key="1">
    <source>
        <dbReference type="Pfam" id="PF18036"/>
    </source>
</evidence>
<dbReference type="InterPro" id="IPR040610">
    <property type="entry name" value="SNRNP25_ubiquitin"/>
</dbReference>
<accession>A0A6J1EHC7</accession>
<dbReference type="Pfam" id="PF18036">
    <property type="entry name" value="Ubiquitin_4"/>
    <property type="match status" value="1"/>
</dbReference>
<dbReference type="GeneID" id="111434307"/>
<dbReference type="Gene3D" id="3.10.20.90">
    <property type="entry name" value="Phosphatidylinositol 3-kinase Catalytic Subunit, Chain A, domain 1"/>
    <property type="match status" value="1"/>
</dbReference>
<evidence type="ECO:0000313" key="3">
    <source>
        <dbReference type="RefSeq" id="XP_022927502.1"/>
    </source>
</evidence>
<evidence type="ECO:0000313" key="4">
    <source>
        <dbReference type="RefSeq" id="XP_022927511.1"/>
    </source>
</evidence>
<protein>
    <submittedName>
        <fullName evidence="3 4">U11/U12 small nuclear ribonucleoprotein 25 kDa protein-like</fullName>
    </submittedName>
</protein>
<dbReference type="RefSeq" id="XP_022927511.1">
    <property type="nucleotide sequence ID" value="XM_023071743.1"/>
</dbReference>
<dbReference type="KEGG" id="cmos:111434307"/>
<dbReference type="PANTHER" id="PTHR14942">
    <property type="entry name" value="U11/U12 SMALL NUCLEAR RIBONUCLEOPROTEIN 25 KDA PROTEIN"/>
    <property type="match status" value="1"/>
</dbReference>
<name>A0A6J1EHC7_CUCMO</name>
<dbReference type="GO" id="GO:0000398">
    <property type="term" value="P:mRNA splicing, via spliceosome"/>
    <property type="evidence" value="ECO:0007669"/>
    <property type="project" value="InterPro"/>
</dbReference>